<accession>A0AAX4J7N4</accession>
<dbReference type="EMBL" id="PP034390">
    <property type="protein sequence ID" value="WRW34730.1"/>
    <property type="molecule type" value="Genomic_DNA"/>
</dbReference>
<evidence type="ECO:0000313" key="2">
    <source>
        <dbReference type="Proteomes" id="UP001432109"/>
    </source>
</evidence>
<name>A0AAX4J7N4_9CAUD</name>
<organism evidence="1 2">
    <name type="scientific">Staphylococcus phage CF5</name>
    <dbReference type="NCBI Taxonomy" id="3113739"/>
    <lineage>
        <taxon>Viruses</taxon>
        <taxon>Duplodnaviria</taxon>
        <taxon>Heunggongvirae</taxon>
        <taxon>Uroviricota</taxon>
        <taxon>Caudoviricetes</taxon>
        <taxon>Herelleviridae</taxon>
        <taxon>Twortvirinae</taxon>
        <taxon>Silviavirus</taxon>
    </lineage>
</organism>
<sequence>MKTKKDIKELRHDIKKGAKSVTVIRRGDQRIKSPSRVCAICGQPLSNFNYTNGNVSAKMSHYQIKQSKYLEYYLCKDIKNCYKNIQKRGELVER</sequence>
<reference evidence="1" key="1">
    <citation type="submission" date="2023-12" db="EMBL/GenBank/DDBJ databases">
        <title>Isolation and Characterisation of Novel Lytic Bacteriophages for therapeutic applications in Prosthetic Joint Infections.</title>
        <authorList>
            <person name="Burton N."/>
            <person name="Melo L.D.R."/>
            <person name="Pearce B."/>
            <person name="Tadesse M.D."/>
            <person name="Vryonis E."/>
            <person name="Sagona A."/>
        </authorList>
    </citation>
    <scope>NUCLEOTIDE SEQUENCE</scope>
</reference>
<protein>
    <submittedName>
        <fullName evidence="1">Uncharacterized protein</fullName>
    </submittedName>
</protein>
<proteinExistence type="predicted"/>
<dbReference type="Proteomes" id="UP001432109">
    <property type="component" value="Segment"/>
</dbReference>
<evidence type="ECO:0000313" key="1">
    <source>
        <dbReference type="EMBL" id="WRW34730.1"/>
    </source>
</evidence>
<gene>
    <name evidence="1" type="ORF">CF5_0071</name>
</gene>